<proteinExistence type="predicted"/>
<sequence length="280" mass="31357">MGFFSRLSRPSATSSGSNDDPPPPYNVSEDRSAPSTLHLETATEKPNASIDPNPTPIPYIERSPKEQLRRYLIKILVFTFSVDIEKLDNALGTPIYVDKDGKRKDEPKKNSTLSDQEKTDLYKLAIAVKRLHRKASTNCWNTTFQADRDLVIKAVSSISRDLTSSTKKYPSPGVHAAFALDLISNYADHHCDPALWTKTHLGQWTTNVLYRASDAFDYSIAAHAKLIGDVAPNEEVRFVLGHAQEAFQEKWGVNSVKATESYYMAIRDGYTELYGVLRNS</sequence>
<reference evidence="2" key="1">
    <citation type="journal article" date="2020" name="Stud. Mycol.">
        <title>101 Dothideomycetes genomes: a test case for predicting lifestyles and emergence of pathogens.</title>
        <authorList>
            <person name="Haridas S."/>
            <person name="Albert R."/>
            <person name="Binder M."/>
            <person name="Bloem J."/>
            <person name="Labutti K."/>
            <person name="Salamov A."/>
            <person name="Andreopoulos B."/>
            <person name="Baker S."/>
            <person name="Barry K."/>
            <person name="Bills G."/>
            <person name="Bluhm B."/>
            <person name="Cannon C."/>
            <person name="Castanera R."/>
            <person name="Culley D."/>
            <person name="Daum C."/>
            <person name="Ezra D."/>
            <person name="Gonzalez J."/>
            <person name="Henrissat B."/>
            <person name="Kuo A."/>
            <person name="Liang C."/>
            <person name="Lipzen A."/>
            <person name="Lutzoni F."/>
            <person name="Magnuson J."/>
            <person name="Mondo S."/>
            <person name="Nolan M."/>
            <person name="Ohm R."/>
            <person name="Pangilinan J."/>
            <person name="Park H.-J."/>
            <person name="Ramirez L."/>
            <person name="Alfaro M."/>
            <person name="Sun H."/>
            <person name="Tritt A."/>
            <person name="Yoshinaga Y."/>
            <person name="Zwiers L.-H."/>
            <person name="Turgeon B."/>
            <person name="Goodwin S."/>
            <person name="Spatafora J."/>
            <person name="Crous P."/>
            <person name="Grigoriev I."/>
        </authorList>
    </citation>
    <scope>NUCLEOTIDE SEQUENCE</scope>
    <source>
        <strain evidence="2">CBS 122681</strain>
    </source>
</reference>
<evidence type="ECO:0000313" key="3">
    <source>
        <dbReference type="Proteomes" id="UP000799324"/>
    </source>
</evidence>
<dbReference type="Proteomes" id="UP000799324">
    <property type="component" value="Unassembled WGS sequence"/>
</dbReference>
<protein>
    <submittedName>
        <fullName evidence="2">Uncharacterized protein</fullName>
    </submittedName>
</protein>
<dbReference type="EMBL" id="MU004374">
    <property type="protein sequence ID" value="KAF2653813.1"/>
    <property type="molecule type" value="Genomic_DNA"/>
</dbReference>
<organism evidence="2 3">
    <name type="scientific">Lophiostoma macrostomum CBS 122681</name>
    <dbReference type="NCBI Taxonomy" id="1314788"/>
    <lineage>
        <taxon>Eukaryota</taxon>
        <taxon>Fungi</taxon>
        <taxon>Dikarya</taxon>
        <taxon>Ascomycota</taxon>
        <taxon>Pezizomycotina</taxon>
        <taxon>Dothideomycetes</taxon>
        <taxon>Pleosporomycetidae</taxon>
        <taxon>Pleosporales</taxon>
        <taxon>Lophiostomataceae</taxon>
        <taxon>Lophiostoma</taxon>
    </lineage>
</organism>
<evidence type="ECO:0000313" key="2">
    <source>
        <dbReference type="EMBL" id="KAF2653813.1"/>
    </source>
</evidence>
<accession>A0A6A6T4H7</accession>
<feature type="compositionally biased region" description="Polar residues" evidence="1">
    <location>
        <begin position="8"/>
        <end position="18"/>
    </location>
</feature>
<gene>
    <name evidence="2" type="ORF">K491DRAFT_717668</name>
</gene>
<keyword evidence="3" id="KW-1185">Reference proteome</keyword>
<feature type="region of interest" description="Disordered" evidence="1">
    <location>
        <begin position="95"/>
        <end position="114"/>
    </location>
</feature>
<dbReference type="OrthoDB" id="3796310at2759"/>
<feature type="compositionally biased region" description="Basic and acidic residues" evidence="1">
    <location>
        <begin position="97"/>
        <end position="114"/>
    </location>
</feature>
<evidence type="ECO:0000256" key="1">
    <source>
        <dbReference type="SAM" id="MobiDB-lite"/>
    </source>
</evidence>
<name>A0A6A6T4H7_9PLEO</name>
<dbReference type="AlphaFoldDB" id="A0A6A6T4H7"/>
<feature type="region of interest" description="Disordered" evidence="1">
    <location>
        <begin position="1"/>
        <end position="60"/>
    </location>
</feature>